<gene>
    <name evidence="9" type="primary">surE</name>
    <name evidence="11" type="ORF">A5892_17005</name>
</gene>
<dbReference type="InterPro" id="IPR036523">
    <property type="entry name" value="SurE-like_sf"/>
</dbReference>
<dbReference type="PANTHER" id="PTHR30457:SF12">
    <property type="entry name" value="5'_3'-NUCLEOTIDASE SURE"/>
    <property type="match status" value="1"/>
</dbReference>
<feature type="binding site" evidence="9">
    <location>
        <position position="92"/>
    </location>
    <ligand>
        <name>a divalent metal cation</name>
        <dbReference type="ChEBI" id="CHEBI:60240"/>
    </ligand>
</feature>
<dbReference type="GO" id="GO:0008254">
    <property type="term" value="F:3'-nucleotidase activity"/>
    <property type="evidence" value="ECO:0007669"/>
    <property type="project" value="TreeGrafter"/>
</dbReference>
<feature type="domain" description="Survival protein SurE-like phosphatase/nucleotidase" evidence="10">
    <location>
        <begin position="4"/>
        <end position="180"/>
    </location>
</feature>
<dbReference type="RefSeq" id="WP_064123810.1">
    <property type="nucleotide sequence ID" value="NZ_CP015243.1"/>
</dbReference>
<comment type="cofactor">
    <cofactor evidence="9">
        <name>a divalent metal cation</name>
        <dbReference type="ChEBI" id="CHEBI:60240"/>
    </cofactor>
    <text evidence="9">Binds 1 divalent metal cation per subunit.</text>
</comment>
<name>A0A172YIE1_9GAMM</name>
<comment type="similarity">
    <text evidence="4 9">Belongs to the SurE nucleotidase family.</text>
</comment>
<dbReference type="PANTHER" id="PTHR30457">
    <property type="entry name" value="5'-NUCLEOTIDASE SURE"/>
    <property type="match status" value="1"/>
</dbReference>
<reference evidence="11 12" key="1">
    <citation type="submission" date="2016-04" db="EMBL/GenBank/DDBJ databases">
        <title>Complete Genome Sequence of Halotalea alkalilenta IHB B 13600.</title>
        <authorList>
            <person name="Swarnkar M.K."/>
            <person name="Sharma A."/>
            <person name="Kaushal K."/>
            <person name="Soni R."/>
            <person name="Rana S."/>
            <person name="Singh A.K."/>
            <person name="Gulati A."/>
        </authorList>
    </citation>
    <scope>NUCLEOTIDE SEQUENCE [LARGE SCALE GENOMIC DNA]</scope>
    <source>
        <strain evidence="11 12">IHB B 13600</strain>
    </source>
</reference>
<evidence type="ECO:0000313" key="11">
    <source>
        <dbReference type="EMBL" id="ANF58956.1"/>
    </source>
</evidence>
<evidence type="ECO:0000256" key="5">
    <source>
        <dbReference type="ARBA" id="ARBA00022490"/>
    </source>
</evidence>
<dbReference type="Pfam" id="PF01975">
    <property type="entry name" value="SurE"/>
    <property type="match status" value="1"/>
</dbReference>
<dbReference type="STRING" id="376489.A5892_17005"/>
<dbReference type="GO" id="GO:0046872">
    <property type="term" value="F:metal ion binding"/>
    <property type="evidence" value="ECO:0007669"/>
    <property type="project" value="UniProtKB-UniRule"/>
</dbReference>
<evidence type="ECO:0000256" key="2">
    <source>
        <dbReference type="ARBA" id="ARBA00001946"/>
    </source>
</evidence>
<dbReference type="HAMAP" id="MF_00060">
    <property type="entry name" value="SurE"/>
    <property type="match status" value="1"/>
</dbReference>
<dbReference type="KEGG" id="haa:A5892_17005"/>
<dbReference type="EC" id="3.1.3.5" evidence="9"/>
<protein>
    <recommendedName>
        <fullName evidence="9">5'-nucleotidase SurE</fullName>
        <ecNumber evidence="9">3.1.3.5</ecNumber>
    </recommendedName>
    <alternativeName>
        <fullName evidence="9">Nucleoside 5'-monophosphate phosphohydrolase</fullName>
    </alternativeName>
</protein>
<keyword evidence="7 9" id="KW-0547">Nucleotide-binding</keyword>
<dbReference type="FunFam" id="3.40.1210.10:FF:000001">
    <property type="entry name" value="5'/3'-nucleotidase SurE"/>
    <property type="match status" value="1"/>
</dbReference>
<keyword evidence="6 9" id="KW-0479">Metal-binding</keyword>
<evidence type="ECO:0000259" key="10">
    <source>
        <dbReference type="Pfam" id="PF01975"/>
    </source>
</evidence>
<proteinExistence type="inferred from homology"/>
<dbReference type="InterPro" id="IPR002828">
    <property type="entry name" value="SurE-like_Pase/nucleotidase"/>
</dbReference>
<dbReference type="GO" id="GO:0008253">
    <property type="term" value="F:5'-nucleotidase activity"/>
    <property type="evidence" value="ECO:0007669"/>
    <property type="project" value="UniProtKB-UniRule"/>
</dbReference>
<organism evidence="11 12">
    <name type="scientific">Halotalea alkalilenta</name>
    <dbReference type="NCBI Taxonomy" id="376489"/>
    <lineage>
        <taxon>Bacteria</taxon>
        <taxon>Pseudomonadati</taxon>
        <taxon>Pseudomonadota</taxon>
        <taxon>Gammaproteobacteria</taxon>
        <taxon>Oceanospirillales</taxon>
        <taxon>Halomonadaceae</taxon>
        <taxon>Halotalea</taxon>
    </lineage>
</organism>
<feature type="binding site" evidence="9">
    <location>
        <position position="9"/>
    </location>
    <ligand>
        <name>a divalent metal cation</name>
        <dbReference type="ChEBI" id="CHEBI:60240"/>
    </ligand>
</feature>
<comment type="function">
    <text evidence="9">Nucleotidase that shows phosphatase activity on nucleoside 5'-monophosphates.</text>
</comment>
<dbReference type="NCBIfam" id="NF001490">
    <property type="entry name" value="PRK00346.1-4"/>
    <property type="match status" value="1"/>
</dbReference>
<keyword evidence="8 9" id="KW-0378">Hydrolase</keyword>
<evidence type="ECO:0000256" key="1">
    <source>
        <dbReference type="ARBA" id="ARBA00000815"/>
    </source>
</evidence>
<dbReference type="NCBIfam" id="TIGR00087">
    <property type="entry name" value="surE"/>
    <property type="match status" value="1"/>
</dbReference>
<comment type="subcellular location">
    <subcellularLocation>
        <location evidence="3 9">Cytoplasm</location>
    </subcellularLocation>
</comment>
<evidence type="ECO:0000256" key="4">
    <source>
        <dbReference type="ARBA" id="ARBA00011062"/>
    </source>
</evidence>
<dbReference type="InterPro" id="IPR030048">
    <property type="entry name" value="SurE"/>
</dbReference>
<keyword evidence="5 9" id="KW-0963">Cytoplasm</keyword>
<dbReference type="SUPFAM" id="SSF64167">
    <property type="entry name" value="SurE-like"/>
    <property type="match status" value="1"/>
</dbReference>
<evidence type="ECO:0000313" key="12">
    <source>
        <dbReference type="Proteomes" id="UP000077875"/>
    </source>
</evidence>
<accession>A0A172YIE1</accession>
<keyword evidence="12" id="KW-1185">Reference proteome</keyword>
<evidence type="ECO:0000256" key="6">
    <source>
        <dbReference type="ARBA" id="ARBA00022723"/>
    </source>
</evidence>
<dbReference type="GO" id="GO:0000166">
    <property type="term" value="F:nucleotide binding"/>
    <property type="evidence" value="ECO:0007669"/>
    <property type="project" value="UniProtKB-KW"/>
</dbReference>
<dbReference type="NCBIfam" id="NF001489">
    <property type="entry name" value="PRK00346.1-3"/>
    <property type="match status" value="1"/>
</dbReference>
<dbReference type="AlphaFoldDB" id="A0A172YIE1"/>
<evidence type="ECO:0000256" key="9">
    <source>
        <dbReference type="HAMAP-Rule" id="MF_00060"/>
    </source>
</evidence>
<dbReference type="GO" id="GO:0005737">
    <property type="term" value="C:cytoplasm"/>
    <property type="evidence" value="ECO:0007669"/>
    <property type="project" value="UniProtKB-SubCell"/>
</dbReference>
<feature type="binding site" evidence="9">
    <location>
        <position position="10"/>
    </location>
    <ligand>
        <name>a divalent metal cation</name>
        <dbReference type="ChEBI" id="CHEBI:60240"/>
    </ligand>
</feature>
<evidence type="ECO:0000256" key="3">
    <source>
        <dbReference type="ARBA" id="ARBA00004496"/>
    </source>
</evidence>
<comment type="cofactor">
    <cofactor evidence="2">
        <name>Mg(2+)</name>
        <dbReference type="ChEBI" id="CHEBI:18420"/>
    </cofactor>
</comment>
<feature type="binding site" evidence="9">
    <location>
        <position position="40"/>
    </location>
    <ligand>
        <name>a divalent metal cation</name>
        <dbReference type="ChEBI" id="CHEBI:60240"/>
    </ligand>
</feature>
<dbReference type="Proteomes" id="UP000077875">
    <property type="component" value="Chromosome"/>
</dbReference>
<evidence type="ECO:0000256" key="7">
    <source>
        <dbReference type="ARBA" id="ARBA00022741"/>
    </source>
</evidence>
<dbReference type="GO" id="GO:0004309">
    <property type="term" value="F:exopolyphosphatase activity"/>
    <property type="evidence" value="ECO:0007669"/>
    <property type="project" value="TreeGrafter"/>
</dbReference>
<evidence type="ECO:0000256" key="8">
    <source>
        <dbReference type="ARBA" id="ARBA00022801"/>
    </source>
</evidence>
<comment type="catalytic activity">
    <reaction evidence="1 9">
        <text>a ribonucleoside 5'-phosphate + H2O = a ribonucleoside + phosphate</text>
        <dbReference type="Rhea" id="RHEA:12484"/>
        <dbReference type="ChEBI" id="CHEBI:15377"/>
        <dbReference type="ChEBI" id="CHEBI:18254"/>
        <dbReference type="ChEBI" id="CHEBI:43474"/>
        <dbReference type="ChEBI" id="CHEBI:58043"/>
        <dbReference type="EC" id="3.1.3.5"/>
    </reaction>
</comment>
<dbReference type="Gene3D" id="3.40.1210.10">
    <property type="entry name" value="Survival protein SurE-like phosphatase/nucleotidase"/>
    <property type="match status" value="1"/>
</dbReference>
<dbReference type="EMBL" id="CP015243">
    <property type="protein sequence ID" value="ANF58956.1"/>
    <property type="molecule type" value="Genomic_DNA"/>
</dbReference>
<sequence length="252" mass="26674">MRRVLLSNDDGVHAPGLRALHDALTPSARLRVIAPDRDKSGASNSLTLSKPLAICALDSGFYSVDGTPADCVYLGVSGLWDERPEIVVSGINHGANLGDDVLYSGTVAAAMEGRSLGMPAIAISLAGRRHFATAGRVAASLVGAAATLSLPPRSLLNVNVPDLPWEELRGIRITRLGHREAGPVMPIEVIDPRGEKRYWIAAAGKNVDDGPDTDFAAIEQGYVSITPLLVDLTRHDTLGALEAWLEAFTAAR</sequence>